<dbReference type="OrthoDB" id="297496at2759"/>
<sequence length="58" mass="6568">MNNFTIRSIATFMRSHSDVYGGDFGRVNLRRGDLLPHNNDTVRSTSSATRRTESQAPR</sequence>
<gene>
    <name evidence="2" type="ORF">HPLM_LOCUS2564</name>
</gene>
<dbReference type="EMBL" id="UZAF01005653">
    <property type="protein sequence ID" value="VDO15556.1"/>
    <property type="molecule type" value="Genomic_DNA"/>
</dbReference>
<accession>A0A0N4VZ46</accession>
<dbReference type="AlphaFoldDB" id="A0A0N4VZ46"/>
<evidence type="ECO:0000256" key="1">
    <source>
        <dbReference type="SAM" id="MobiDB-lite"/>
    </source>
</evidence>
<protein>
    <submittedName>
        <fullName evidence="4">Keto-acid formate acetyltransferase</fullName>
    </submittedName>
</protein>
<organism evidence="4">
    <name type="scientific">Haemonchus placei</name>
    <name type="common">Barber's pole worm</name>
    <dbReference type="NCBI Taxonomy" id="6290"/>
    <lineage>
        <taxon>Eukaryota</taxon>
        <taxon>Metazoa</taxon>
        <taxon>Ecdysozoa</taxon>
        <taxon>Nematoda</taxon>
        <taxon>Chromadorea</taxon>
        <taxon>Rhabditida</taxon>
        <taxon>Rhabditina</taxon>
        <taxon>Rhabditomorpha</taxon>
        <taxon>Strongyloidea</taxon>
        <taxon>Trichostrongylidae</taxon>
        <taxon>Haemonchus</taxon>
    </lineage>
</organism>
<keyword evidence="3" id="KW-1185">Reference proteome</keyword>
<proteinExistence type="predicted"/>
<dbReference type="Proteomes" id="UP000268014">
    <property type="component" value="Unassembled WGS sequence"/>
</dbReference>
<evidence type="ECO:0000313" key="3">
    <source>
        <dbReference type="Proteomes" id="UP000268014"/>
    </source>
</evidence>
<evidence type="ECO:0000313" key="2">
    <source>
        <dbReference type="EMBL" id="VDO15556.1"/>
    </source>
</evidence>
<name>A0A0N4VZ46_HAEPC</name>
<reference evidence="4" key="1">
    <citation type="submission" date="2017-02" db="UniProtKB">
        <authorList>
            <consortium name="WormBaseParasite"/>
        </authorList>
    </citation>
    <scope>IDENTIFICATION</scope>
</reference>
<dbReference type="WBParaSite" id="HPLM_0000256701-mRNA-1">
    <property type="protein sequence ID" value="HPLM_0000256701-mRNA-1"/>
    <property type="gene ID" value="HPLM_0000256701"/>
</dbReference>
<feature type="region of interest" description="Disordered" evidence="1">
    <location>
        <begin position="30"/>
        <end position="58"/>
    </location>
</feature>
<reference evidence="2 3" key="2">
    <citation type="submission" date="2018-11" db="EMBL/GenBank/DDBJ databases">
        <authorList>
            <consortium name="Pathogen Informatics"/>
        </authorList>
    </citation>
    <scope>NUCLEOTIDE SEQUENCE [LARGE SCALE GENOMIC DNA]</scope>
    <source>
        <strain evidence="2 3">MHpl1</strain>
    </source>
</reference>
<evidence type="ECO:0000313" key="4">
    <source>
        <dbReference type="WBParaSite" id="HPLM_0000256701-mRNA-1"/>
    </source>
</evidence>